<evidence type="ECO:0000313" key="2">
    <source>
        <dbReference type="EMBL" id="KKL34462.1"/>
    </source>
</evidence>
<proteinExistence type="predicted"/>
<feature type="compositionally biased region" description="Polar residues" evidence="1">
    <location>
        <begin position="107"/>
        <end position="116"/>
    </location>
</feature>
<feature type="region of interest" description="Disordered" evidence="1">
    <location>
        <begin position="107"/>
        <end position="130"/>
    </location>
</feature>
<name>A0A0F9C4F0_9ZZZZ</name>
<organism evidence="2">
    <name type="scientific">marine sediment metagenome</name>
    <dbReference type="NCBI Taxonomy" id="412755"/>
    <lineage>
        <taxon>unclassified sequences</taxon>
        <taxon>metagenomes</taxon>
        <taxon>ecological metagenomes</taxon>
    </lineage>
</organism>
<sequence length="130" mass="14047">MSLIPTDIEDVIDLPALNKIARTVEGAVADKEGDKDLFKQALDNNGASLDEVAATLARQLIHSEKETTRQSAIRTILEVHGMVGAKKDSANKGDINIVIHSENAQVQANQMLSPQRTLGDPQEHNGVEPD</sequence>
<gene>
    <name evidence="2" type="ORF">LCGC14_2368370</name>
</gene>
<dbReference type="EMBL" id="LAZR01034859">
    <property type="protein sequence ID" value="KKL34462.1"/>
    <property type="molecule type" value="Genomic_DNA"/>
</dbReference>
<evidence type="ECO:0000256" key="1">
    <source>
        <dbReference type="SAM" id="MobiDB-lite"/>
    </source>
</evidence>
<dbReference type="AlphaFoldDB" id="A0A0F9C4F0"/>
<comment type="caution">
    <text evidence="2">The sequence shown here is derived from an EMBL/GenBank/DDBJ whole genome shotgun (WGS) entry which is preliminary data.</text>
</comment>
<accession>A0A0F9C4F0</accession>
<protein>
    <submittedName>
        <fullName evidence="2">Uncharacterized protein</fullName>
    </submittedName>
</protein>
<feature type="compositionally biased region" description="Basic and acidic residues" evidence="1">
    <location>
        <begin position="121"/>
        <end position="130"/>
    </location>
</feature>
<reference evidence="2" key="1">
    <citation type="journal article" date="2015" name="Nature">
        <title>Complex archaea that bridge the gap between prokaryotes and eukaryotes.</title>
        <authorList>
            <person name="Spang A."/>
            <person name="Saw J.H."/>
            <person name="Jorgensen S.L."/>
            <person name="Zaremba-Niedzwiedzka K."/>
            <person name="Martijn J."/>
            <person name="Lind A.E."/>
            <person name="van Eijk R."/>
            <person name="Schleper C."/>
            <person name="Guy L."/>
            <person name="Ettema T.J."/>
        </authorList>
    </citation>
    <scope>NUCLEOTIDE SEQUENCE</scope>
</reference>